<reference evidence="3 4" key="1">
    <citation type="submission" date="2024-11" db="EMBL/GenBank/DDBJ databases">
        <title>Chromosome-level genome assembly of Eucalyptus globulus Labill. provides insights into its genome evolution.</title>
        <authorList>
            <person name="Li X."/>
        </authorList>
    </citation>
    <scope>NUCLEOTIDE SEQUENCE [LARGE SCALE GENOMIC DNA]</scope>
    <source>
        <strain evidence="3">CL2024</strain>
        <tissue evidence="3">Fresh tender leaves</tissue>
    </source>
</reference>
<dbReference type="Proteomes" id="UP001634007">
    <property type="component" value="Unassembled WGS sequence"/>
</dbReference>
<dbReference type="PANTHER" id="PTHR33736:SF13">
    <property type="entry name" value="OS11G0155100 PROTEIN"/>
    <property type="match status" value="1"/>
</dbReference>
<feature type="region of interest" description="Disordered" evidence="1">
    <location>
        <begin position="103"/>
        <end position="128"/>
    </location>
</feature>
<keyword evidence="2" id="KW-0472">Membrane</keyword>
<feature type="transmembrane region" description="Helical" evidence="2">
    <location>
        <begin position="333"/>
        <end position="353"/>
    </location>
</feature>
<protein>
    <recommendedName>
        <fullName evidence="5">F-box protein</fullName>
    </recommendedName>
</protein>
<dbReference type="Gene3D" id="1.20.1280.50">
    <property type="match status" value="1"/>
</dbReference>
<keyword evidence="2" id="KW-1133">Transmembrane helix</keyword>
<keyword evidence="2" id="KW-0812">Transmembrane</keyword>
<accession>A0ABD3IP36</accession>
<dbReference type="SUPFAM" id="SSF81383">
    <property type="entry name" value="F-box domain"/>
    <property type="match status" value="1"/>
</dbReference>
<comment type="caution">
    <text evidence="3">The sequence shown here is derived from an EMBL/GenBank/DDBJ whole genome shotgun (WGS) entry which is preliminary data.</text>
</comment>
<dbReference type="InterPro" id="IPR036047">
    <property type="entry name" value="F-box-like_dom_sf"/>
</dbReference>
<dbReference type="PANTHER" id="PTHR33736">
    <property type="entry name" value="F-BOX PROTEIN-RELATED"/>
    <property type="match status" value="1"/>
</dbReference>
<dbReference type="InterPro" id="IPR045283">
    <property type="entry name" value="AT3G44326-like"/>
</dbReference>
<evidence type="ECO:0000313" key="3">
    <source>
        <dbReference type="EMBL" id="KAL3716037.1"/>
    </source>
</evidence>
<keyword evidence="4" id="KW-1185">Reference proteome</keyword>
<evidence type="ECO:0008006" key="5">
    <source>
        <dbReference type="Google" id="ProtNLM"/>
    </source>
</evidence>
<name>A0ABD3IP36_EUCGL</name>
<evidence type="ECO:0000256" key="1">
    <source>
        <dbReference type="SAM" id="MobiDB-lite"/>
    </source>
</evidence>
<dbReference type="EMBL" id="JBJKBG010000011">
    <property type="protein sequence ID" value="KAL3716037.1"/>
    <property type="molecule type" value="Genomic_DNA"/>
</dbReference>
<evidence type="ECO:0000256" key="2">
    <source>
        <dbReference type="SAM" id="Phobius"/>
    </source>
</evidence>
<gene>
    <name evidence="3" type="ORF">ACJRO7_007757</name>
</gene>
<dbReference type="AlphaFoldDB" id="A0ABD3IP36"/>
<sequence length="356" mass="38967">MRPLPSPVSGPTPPPSAAKTATATATAFSDIHHDLLQSHILTRLDGPALASASCVSSDLRALSSDDRLWADISRSAWPSINAPRVSRVVSTFPGGHRSFFADAYPLPAEDPGSPSMAHPPPPPELHRRPSELISAVDIRYRGQLIFSKTAETETETGWFRCSPFRIDMLEPKEAVSTPLPFPSPDDECGDLGDGLRLSWVLIDPEGRRAMNLSSAAPVSIQRHWLSGEVHARFVTVLSSGERGAAAERVACTIAVTCGGPRGGAMQVREVSVQAEDMEGTYLNGGDSLVILRRAMEARRGKKTREEEEGRRRYEDFLERRRERKERRARAEGTLDALCVGFGSAALVVFWLFILCR</sequence>
<evidence type="ECO:0000313" key="4">
    <source>
        <dbReference type="Proteomes" id="UP001634007"/>
    </source>
</evidence>
<organism evidence="3 4">
    <name type="scientific">Eucalyptus globulus</name>
    <name type="common">Tasmanian blue gum</name>
    <dbReference type="NCBI Taxonomy" id="34317"/>
    <lineage>
        <taxon>Eukaryota</taxon>
        <taxon>Viridiplantae</taxon>
        <taxon>Streptophyta</taxon>
        <taxon>Embryophyta</taxon>
        <taxon>Tracheophyta</taxon>
        <taxon>Spermatophyta</taxon>
        <taxon>Magnoliopsida</taxon>
        <taxon>eudicotyledons</taxon>
        <taxon>Gunneridae</taxon>
        <taxon>Pentapetalae</taxon>
        <taxon>rosids</taxon>
        <taxon>malvids</taxon>
        <taxon>Myrtales</taxon>
        <taxon>Myrtaceae</taxon>
        <taxon>Myrtoideae</taxon>
        <taxon>Eucalypteae</taxon>
        <taxon>Eucalyptus</taxon>
    </lineage>
</organism>
<proteinExistence type="predicted"/>